<dbReference type="EMBL" id="CADCWL010000221">
    <property type="protein sequence ID" value="CAA9580941.1"/>
    <property type="molecule type" value="Genomic_DNA"/>
</dbReference>
<name>A0A6J4VKD5_9BACT</name>
<dbReference type="AlphaFoldDB" id="A0A6J4VKD5"/>
<sequence>VNLIACRRVRGTHATLPPGHRSNRGGATLSEIDPRPQGRV</sequence>
<organism evidence="2">
    <name type="scientific">uncultured Thermomicrobiales bacterium</name>
    <dbReference type="NCBI Taxonomy" id="1645740"/>
    <lineage>
        <taxon>Bacteria</taxon>
        <taxon>Pseudomonadati</taxon>
        <taxon>Thermomicrobiota</taxon>
        <taxon>Thermomicrobia</taxon>
        <taxon>Thermomicrobiales</taxon>
        <taxon>environmental samples</taxon>
    </lineage>
</organism>
<feature type="non-terminal residue" evidence="2">
    <location>
        <position position="1"/>
    </location>
</feature>
<accession>A0A6J4VKD5</accession>
<feature type="non-terminal residue" evidence="2">
    <location>
        <position position="40"/>
    </location>
</feature>
<proteinExistence type="predicted"/>
<feature type="region of interest" description="Disordered" evidence="1">
    <location>
        <begin position="12"/>
        <end position="40"/>
    </location>
</feature>
<evidence type="ECO:0000313" key="2">
    <source>
        <dbReference type="EMBL" id="CAA9580941.1"/>
    </source>
</evidence>
<gene>
    <name evidence="2" type="ORF">AVDCRST_MAG19-4034</name>
</gene>
<protein>
    <submittedName>
        <fullName evidence="2">Uncharacterized protein</fullName>
    </submittedName>
</protein>
<evidence type="ECO:0000256" key="1">
    <source>
        <dbReference type="SAM" id="MobiDB-lite"/>
    </source>
</evidence>
<reference evidence="2" key="1">
    <citation type="submission" date="2020-02" db="EMBL/GenBank/DDBJ databases">
        <authorList>
            <person name="Meier V. D."/>
        </authorList>
    </citation>
    <scope>NUCLEOTIDE SEQUENCE</scope>
    <source>
        <strain evidence="2">AVDCRST_MAG19</strain>
    </source>
</reference>